<dbReference type="EMBL" id="HBKN01002041">
    <property type="protein sequence ID" value="CAE2192448.1"/>
    <property type="molecule type" value="Transcribed_RNA"/>
</dbReference>
<dbReference type="CDD" id="cd19094">
    <property type="entry name" value="AKR_Tas-like"/>
    <property type="match status" value="1"/>
</dbReference>
<dbReference type="PANTHER" id="PTHR43364">
    <property type="entry name" value="NADH-SPECIFIC METHYLGLYOXAL REDUCTASE-RELATED"/>
    <property type="match status" value="1"/>
</dbReference>
<accession>A0A7S4M0M4</accession>
<name>A0A7S4M0M4_GUITH</name>
<organism evidence="2">
    <name type="scientific">Guillardia theta</name>
    <name type="common">Cryptophyte</name>
    <name type="synonym">Cryptomonas phi</name>
    <dbReference type="NCBI Taxonomy" id="55529"/>
    <lineage>
        <taxon>Eukaryota</taxon>
        <taxon>Cryptophyceae</taxon>
        <taxon>Pyrenomonadales</taxon>
        <taxon>Geminigeraceae</taxon>
        <taxon>Guillardia</taxon>
    </lineage>
</organism>
<dbReference type="InterPro" id="IPR050523">
    <property type="entry name" value="AKR_Detox_Biosynth"/>
</dbReference>
<feature type="domain" description="NADP-dependent oxidoreductase" evidence="1">
    <location>
        <begin position="15"/>
        <end position="374"/>
    </location>
</feature>
<reference evidence="2" key="1">
    <citation type="submission" date="2021-01" db="EMBL/GenBank/DDBJ databases">
        <authorList>
            <person name="Corre E."/>
            <person name="Pelletier E."/>
            <person name="Niang G."/>
            <person name="Scheremetjew M."/>
            <person name="Finn R."/>
            <person name="Kale V."/>
            <person name="Holt S."/>
            <person name="Cochrane G."/>
            <person name="Meng A."/>
            <person name="Brown T."/>
            <person name="Cohen L."/>
        </authorList>
    </citation>
    <scope>NUCLEOTIDE SEQUENCE</scope>
    <source>
        <strain evidence="2">CCMP 2712</strain>
    </source>
</reference>
<dbReference type="GO" id="GO:0016491">
    <property type="term" value="F:oxidoreductase activity"/>
    <property type="evidence" value="ECO:0007669"/>
    <property type="project" value="InterPro"/>
</dbReference>
<dbReference type="AlphaFoldDB" id="A0A7S4M0M4"/>
<dbReference type="InterPro" id="IPR020471">
    <property type="entry name" value="AKR"/>
</dbReference>
<protein>
    <recommendedName>
        <fullName evidence="1">NADP-dependent oxidoreductase domain-containing protein</fullName>
    </recommendedName>
</protein>
<dbReference type="Pfam" id="PF00248">
    <property type="entry name" value="Aldo_ket_red"/>
    <property type="match status" value="1"/>
</dbReference>
<dbReference type="InterPro" id="IPR036812">
    <property type="entry name" value="NAD(P)_OxRdtase_dom_sf"/>
</dbReference>
<dbReference type="OMA" id="WGQIGRL"/>
<dbReference type="SUPFAM" id="SSF51430">
    <property type="entry name" value="NAD(P)-linked oxidoreductase"/>
    <property type="match status" value="1"/>
</dbReference>
<dbReference type="Gene3D" id="3.20.20.100">
    <property type="entry name" value="NADP-dependent oxidoreductase domain"/>
    <property type="match status" value="1"/>
</dbReference>
<evidence type="ECO:0000313" key="2">
    <source>
        <dbReference type="EMBL" id="CAE2192448.1"/>
    </source>
</evidence>
<gene>
    <name evidence="2" type="ORF">GTHE00462_LOCUS1759</name>
</gene>
<dbReference type="PANTHER" id="PTHR43364:SF17">
    <property type="entry name" value="ALDO KETO REDUCTASE"/>
    <property type="match status" value="1"/>
</dbReference>
<dbReference type="InterPro" id="IPR023210">
    <property type="entry name" value="NADP_OxRdtase_dom"/>
</dbReference>
<dbReference type="PRINTS" id="PR00069">
    <property type="entry name" value="ALDKETRDTASE"/>
</dbReference>
<evidence type="ECO:0000259" key="1">
    <source>
        <dbReference type="Pfam" id="PF00248"/>
    </source>
</evidence>
<sequence>MFKCKLGWSEERVSRICLGTMTFGVQNSEEESHAILDYYVGRGGNFIDTAEMYPAPASDPRWKPGASEEIIGRWLAKKPEMRSKVFIATKVAGFSPSSETAGNRKVTLGTGGGIGENGKPTPAPARLDAASIIEACNASLKRLQTDYIDLYQIHWPDRYAPLFGSLCYNPQKERPDSIPIAEQVAAVKQLIDSGKIRYYGLSNETTFGVCQWVQAADKIGCPRPISIQNQFSLLYRPFEGELAEACAPSNYNIGLLAWTPLAGGMLTNKYFNEDGRLKDKSSFPEKCRHTMYQNWMVRFLTPNATKACERYAVIAKNAGMSMATLALKFCVSRWFVASTIIGATTVEQLKENMDAFEEASAQLPEEVLKQIDEVHSDCQNPTIAIETMPYMLNLNS</sequence>
<proteinExistence type="predicted"/>